<organism evidence="4">
    <name type="scientific">Gasterosteus aculeatus</name>
    <name type="common">Three-spined stickleback</name>
    <dbReference type="NCBI Taxonomy" id="69293"/>
    <lineage>
        <taxon>Eukaryota</taxon>
        <taxon>Metazoa</taxon>
        <taxon>Chordata</taxon>
        <taxon>Craniata</taxon>
        <taxon>Vertebrata</taxon>
        <taxon>Euteleostomi</taxon>
        <taxon>Actinopterygii</taxon>
        <taxon>Neopterygii</taxon>
        <taxon>Teleostei</taxon>
        <taxon>Neoteleostei</taxon>
        <taxon>Acanthomorphata</taxon>
        <taxon>Eupercaria</taxon>
        <taxon>Perciformes</taxon>
        <taxon>Cottioidei</taxon>
        <taxon>Gasterosteales</taxon>
        <taxon>Gasterosteidae</taxon>
        <taxon>Gasterosteus</taxon>
    </lineage>
</organism>
<dbReference type="eggNOG" id="KOG0619">
    <property type="taxonomic scope" value="Eukaryota"/>
</dbReference>
<dbReference type="InterPro" id="IPR050216">
    <property type="entry name" value="LRR_domain-containing"/>
</dbReference>
<dbReference type="InterPro" id="IPR001611">
    <property type="entry name" value="Leu-rich_rpt"/>
</dbReference>
<sequence>VGSATSSDIITPTPHCQIASTCVFTIRRHPNGDPVLDLSYRKFKRLPSRVSALLHLEKLYVCGNRLRTLPDSVSRLQGLRILALDFNKMEDVPAAVCQLTKLTRLYLGSNRLMTLPPELRNLQSLRCLWVESNYIQSFPRELYDLPCLKSLQIGDNRLKTLPSDLCRMEALRGLWLYGNRFDTFPKVLLRMEGLEILDLDRNKISEFPSLKRLRSLRLFSYDHNPVDCPPRVGDEVLVVGEGAAEFLEQREAKNERLRKAAEEEAEESALAGEE</sequence>
<dbReference type="Pfam" id="PF23598">
    <property type="entry name" value="LRR_14"/>
    <property type="match status" value="1"/>
</dbReference>
<dbReference type="Gene3D" id="3.80.10.10">
    <property type="entry name" value="Ribonuclease Inhibitor"/>
    <property type="match status" value="2"/>
</dbReference>
<dbReference type="SMART" id="SM00369">
    <property type="entry name" value="LRR_TYP"/>
    <property type="match status" value="5"/>
</dbReference>
<evidence type="ECO:0000256" key="2">
    <source>
        <dbReference type="ARBA" id="ARBA00022737"/>
    </source>
</evidence>
<protein>
    <submittedName>
        <fullName evidence="4">Leucine rich repeat containing 10B</fullName>
    </submittedName>
</protein>
<reference evidence="4" key="2">
    <citation type="submission" date="2024-04" db="UniProtKB">
        <authorList>
            <consortium name="Ensembl"/>
        </authorList>
    </citation>
    <scope>IDENTIFICATION</scope>
</reference>
<gene>
    <name evidence="4" type="primary">LRRC10B</name>
</gene>
<dbReference type="SMART" id="SM00364">
    <property type="entry name" value="LRR_BAC"/>
    <property type="match status" value="6"/>
</dbReference>
<evidence type="ECO:0000313" key="4">
    <source>
        <dbReference type="Ensembl" id="ENSGACP00000007213.1"/>
    </source>
</evidence>
<name>G3NPE9_GASAC</name>
<proteinExistence type="predicted"/>
<dbReference type="InterPro" id="IPR032675">
    <property type="entry name" value="LRR_dom_sf"/>
</dbReference>
<feature type="domain" description="Disease resistance R13L4/SHOC-2-like LRR" evidence="3">
    <location>
        <begin position="48"/>
        <end position="130"/>
    </location>
</feature>
<dbReference type="GO" id="GO:0005737">
    <property type="term" value="C:cytoplasm"/>
    <property type="evidence" value="ECO:0007669"/>
    <property type="project" value="TreeGrafter"/>
</dbReference>
<evidence type="ECO:0000256" key="1">
    <source>
        <dbReference type="ARBA" id="ARBA00022614"/>
    </source>
</evidence>
<keyword evidence="2" id="KW-0677">Repeat</keyword>
<dbReference type="OrthoDB" id="676979at2759"/>
<dbReference type="AlphaFoldDB" id="G3NPE9"/>
<dbReference type="Ensembl" id="ENSGACT00000007231.1">
    <property type="protein sequence ID" value="ENSGACP00000007213.1"/>
    <property type="gene ID" value="ENSGACG00000005464.1"/>
</dbReference>
<dbReference type="InterPro" id="IPR055414">
    <property type="entry name" value="LRR_R13L4/SHOC2-like"/>
</dbReference>
<evidence type="ECO:0000259" key="3">
    <source>
        <dbReference type="Pfam" id="PF23598"/>
    </source>
</evidence>
<dbReference type="STRING" id="69293.ENSGACP00000007213"/>
<dbReference type="PANTHER" id="PTHR48051:SF51">
    <property type="entry name" value="LEUCINE-RICH REPEAT-CONTAINING PROTEIN 10B"/>
    <property type="match status" value="1"/>
</dbReference>
<dbReference type="OMA" id="YDHNPVR"/>
<dbReference type="SUPFAM" id="SSF52058">
    <property type="entry name" value="L domain-like"/>
    <property type="match status" value="1"/>
</dbReference>
<dbReference type="PROSITE" id="PS51450">
    <property type="entry name" value="LRR"/>
    <property type="match status" value="1"/>
</dbReference>
<dbReference type="PANTHER" id="PTHR48051">
    <property type="match status" value="1"/>
</dbReference>
<reference evidence="4" key="1">
    <citation type="submission" date="2006-01" db="EMBL/GenBank/DDBJ databases">
        <authorList>
            <person name="Lindblad-Toh K."/>
            <person name="Mauceli E."/>
            <person name="Grabherr M."/>
            <person name="Chang J.L."/>
            <person name="Lander E.S."/>
        </authorList>
    </citation>
    <scope>NUCLEOTIDE SEQUENCE [LARGE SCALE GENOMIC DNA]</scope>
</reference>
<keyword evidence="1" id="KW-0433">Leucine-rich repeat</keyword>
<accession>G3NPE9</accession>
<dbReference type="InterPro" id="IPR003591">
    <property type="entry name" value="Leu-rich_rpt_typical-subtyp"/>
</dbReference>
<dbReference type="InParanoid" id="G3NPE9"/>